<dbReference type="Gene3D" id="3.75.10.10">
    <property type="entry name" value="L-arginine/glycine Amidinotransferase, Chain A"/>
    <property type="match status" value="1"/>
</dbReference>
<dbReference type="Pfam" id="PF19420">
    <property type="entry name" value="DDAH_eukar"/>
    <property type="match status" value="1"/>
</dbReference>
<dbReference type="Proteomes" id="UP000030693">
    <property type="component" value="Unassembled WGS sequence"/>
</dbReference>
<dbReference type="GeneID" id="20530381"/>
<evidence type="ECO:0008006" key="3">
    <source>
        <dbReference type="Google" id="ProtNLM"/>
    </source>
</evidence>
<accession>A0A058Z102</accession>
<dbReference type="RefSeq" id="XP_009497750.1">
    <property type="nucleotide sequence ID" value="XM_009499475.1"/>
</dbReference>
<name>A0A058Z102_FONAL</name>
<dbReference type="EMBL" id="KB932212">
    <property type="protein sequence ID" value="KCV67930.1"/>
    <property type="molecule type" value="Genomic_DNA"/>
</dbReference>
<dbReference type="PANTHER" id="PTHR43224:SF1">
    <property type="entry name" value="AMIDINOTRANSFERASE"/>
    <property type="match status" value="1"/>
</dbReference>
<keyword evidence="2" id="KW-1185">Reference proteome</keyword>
<evidence type="ECO:0000313" key="1">
    <source>
        <dbReference type="EMBL" id="KCV67930.1"/>
    </source>
</evidence>
<dbReference type="OrthoDB" id="14321at2759"/>
<sequence length="509" mass="53833">MVTPASLSTSLEALGVFPGDFALLGTDTLLLGAGAKTPEHLITSALEHATQEAGILRVAHVRDVFDRDVKARATLSSVIRFHPAPAGTFGEGLLVELLKDSFTPAHRIRRVDVYERSAAEAPFGLVCSDLSLPSFLRTFQTPCPGGSSSFGRRAARSSASAVLAVCPVDVLAADPAAWVAGFRGKQSSNRVLMVAPSAFTSNAEAAQDNYFMAAAAAGENPAATPAAAASDGSEFVLREHAGLVAEMEAHGVSVVLASHSYVHDTPDACFPNNWFSTHIVRPGAEAGATSDSVGNSKLKVLYPMKCENRRRERRPDLVALLSNLGYQETIDMSAPETAGQALEGTGVLVLDRVNRVAYVAASERAQPELAAQWAERLGYRAVVFTATDINNRTIYHTNVMMAVGTSVAVVCLESVDNAEALRQSFAATGHEVVDITRQQVQEMCGNVLEVESATGLPVMVMSARARAAFTPEQIQTIEKHCPGGIVAADLGNLERIGGGSARCTIAELF</sequence>
<gene>
    <name evidence="1" type="ORF">H696_05656</name>
</gene>
<organism evidence="1">
    <name type="scientific">Fonticula alba</name>
    <name type="common">Slime mold</name>
    <dbReference type="NCBI Taxonomy" id="691883"/>
    <lineage>
        <taxon>Eukaryota</taxon>
        <taxon>Rotosphaerida</taxon>
        <taxon>Fonticulaceae</taxon>
        <taxon>Fonticula</taxon>
    </lineage>
</organism>
<dbReference type="InterPro" id="IPR014541">
    <property type="entry name" value="Amdntrnsf_FN0238"/>
</dbReference>
<proteinExistence type="predicted"/>
<dbReference type="PANTHER" id="PTHR43224">
    <property type="entry name" value="AMIDINOTRANSFERASE"/>
    <property type="match status" value="1"/>
</dbReference>
<dbReference type="eggNOG" id="ENOG502QV2Z">
    <property type="taxonomic scope" value="Eukaryota"/>
</dbReference>
<reference evidence="1" key="1">
    <citation type="submission" date="2013-04" db="EMBL/GenBank/DDBJ databases">
        <title>The Genome Sequence of Fonticula alba ATCC 38817.</title>
        <authorList>
            <consortium name="The Broad Institute Genomics Platform"/>
            <person name="Russ C."/>
            <person name="Cuomo C."/>
            <person name="Burger G."/>
            <person name="Gray M.W."/>
            <person name="Holland P.W.H."/>
            <person name="King N."/>
            <person name="Lang F.B.F."/>
            <person name="Roger A.J."/>
            <person name="Ruiz-Trillo I."/>
            <person name="Brown M."/>
            <person name="Walker B."/>
            <person name="Young S."/>
            <person name="Zeng Q."/>
            <person name="Gargeya S."/>
            <person name="Fitzgerald M."/>
            <person name="Haas B."/>
            <person name="Abouelleil A."/>
            <person name="Allen A.W."/>
            <person name="Alvarado L."/>
            <person name="Arachchi H.M."/>
            <person name="Berlin A.M."/>
            <person name="Chapman S.B."/>
            <person name="Gainer-Dewar J."/>
            <person name="Goldberg J."/>
            <person name="Griggs A."/>
            <person name="Gujja S."/>
            <person name="Hansen M."/>
            <person name="Howarth C."/>
            <person name="Imamovic A."/>
            <person name="Ireland A."/>
            <person name="Larimer J."/>
            <person name="McCowan C."/>
            <person name="Murphy C."/>
            <person name="Pearson M."/>
            <person name="Poon T.W."/>
            <person name="Priest M."/>
            <person name="Roberts A."/>
            <person name="Saif S."/>
            <person name="Shea T."/>
            <person name="Sisk P."/>
            <person name="Sykes S."/>
            <person name="Wortman J."/>
            <person name="Nusbaum C."/>
            <person name="Birren B."/>
        </authorList>
    </citation>
    <scope>NUCLEOTIDE SEQUENCE [LARGE SCALE GENOMIC DNA]</scope>
    <source>
        <strain evidence="1">ATCC 38817</strain>
    </source>
</reference>
<evidence type="ECO:0000313" key="2">
    <source>
        <dbReference type="Proteomes" id="UP000030693"/>
    </source>
</evidence>
<protein>
    <recommendedName>
        <fullName evidence="3">Dimethylargininase</fullName>
    </recommendedName>
</protein>
<dbReference type="SUPFAM" id="SSF55909">
    <property type="entry name" value="Pentein"/>
    <property type="match status" value="1"/>
</dbReference>
<dbReference type="AlphaFoldDB" id="A0A058Z102"/>